<dbReference type="AlphaFoldDB" id="A0A367LGV8"/>
<organism evidence="2 3">
    <name type="scientific">Ophiocordyceps polyrhachis-furcata BCC 54312</name>
    <dbReference type="NCBI Taxonomy" id="1330021"/>
    <lineage>
        <taxon>Eukaryota</taxon>
        <taxon>Fungi</taxon>
        <taxon>Dikarya</taxon>
        <taxon>Ascomycota</taxon>
        <taxon>Pezizomycotina</taxon>
        <taxon>Sordariomycetes</taxon>
        <taxon>Hypocreomycetidae</taxon>
        <taxon>Hypocreales</taxon>
        <taxon>Ophiocordycipitaceae</taxon>
        <taxon>Ophiocordyceps</taxon>
    </lineage>
</organism>
<keyword evidence="1" id="KW-0732">Signal</keyword>
<evidence type="ECO:0000313" key="2">
    <source>
        <dbReference type="EMBL" id="RCI13655.1"/>
    </source>
</evidence>
<accession>A0A367LGV8</accession>
<dbReference type="EMBL" id="LKCN02000006">
    <property type="protein sequence ID" value="RCI13655.1"/>
    <property type="molecule type" value="Genomic_DNA"/>
</dbReference>
<feature type="signal peptide" evidence="1">
    <location>
        <begin position="1"/>
        <end position="19"/>
    </location>
</feature>
<reference evidence="2 3" key="1">
    <citation type="journal article" date="2015" name="BMC Genomics">
        <title>Insights from the genome of Ophiocordyceps polyrhachis-furcata to pathogenicity and host specificity in insect fungi.</title>
        <authorList>
            <person name="Wichadakul D."/>
            <person name="Kobmoo N."/>
            <person name="Ingsriswang S."/>
            <person name="Tangphatsornruang S."/>
            <person name="Chantasingh D."/>
            <person name="Luangsa-ard J.J."/>
            <person name="Eurwilaichitr L."/>
        </authorList>
    </citation>
    <scope>NUCLEOTIDE SEQUENCE [LARGE SCALE GENOMIC DNA]</scope>
    <source>
        <strain evidence="2 3">BCC 54312</strain>
    </source>
</reference>
<dbReference type="OrthoDB" id="10292900at2759"/>
<keyword evidence="3" id="KW-1185">Reference proteome</keyword>
<gene>
    <name evidence="2" type="ORF">L249_5578</name>
</gene>
<dbReference type="Proteomes" id="UP000253664">
    <property type="component" value="Unassembled WGS sequence"/>
</dbReference>
<sequence length="88" mass="9414">MRFSTILVASLAGLGVVDGSCFCSPRNGCKCACGHSKLRPDSKWSWHGDGQDGFLGSHHCGSGKGHKVASNRKLGGGRFAWKCLYIRC</sequence>
<proteinExistence type="predicted"/>
<comment type="caution">
    <text evidence="2">The sequence shown here is derived from an EMBL/GenBank/DDBJ whole genome shotgun (WGS) entry which is preliminary data.</text>
</comment>
<feature type="chain" id="PRO_5016746062" evidence="1">
    <location>
        <begin position="20"/>
        <end position="88"/>
    </location>
</feature>
<protein>
    <submittedName>
        <fullName evidence="2">Uncharacterized protein</fullName>
    </submittedName>
</protein>
<evidence type="ECO:0000256" key="1">
    <source>
        <dbReference type="SAM" id="SignalP"/>
    </source>
</evidence>
<name>A0A367LGV8_9HYPO</name>
<evidence type="ECO:0000313" key="3">
    <source>
        <dbReference type="Proteomes" id="UP000253664"/>
    </source>
</evidence>